<dbReference type="EMBL" id="FOFA01000001">
    <property type="protein sequence ID" value="SEP70698.1"/>
    <property type="molecule type" value="Genomic_DNA"/>
</dbReference>
<organism evidence="3 4">
    <name type="scientific">Microlunatus flavus</name>
    <dbReference type="NCBI Taxonomy" id="1036181"/>
    <lineage>
        <taxon>Bacteria</taxon>
        <taxon>Bacillati</taxon>
        <taxon>Actinomycetota</taxon>
        <taxon>Actinomycetes</taxon>
        <taxon>Propionibacteriales</taxon>
        <taxon>Propionibacteriaceae</taxon>
        <taxon>Microlunatus</taxon>
    </lineage>
</organism>
<sequence length="225" mass="23175">MTAGPSRRPRRRPRREDGLTVVGALLIFGLIALAGGIVLTGQLAVATSEGAGAQHGADAAALAGARGVLDGVPADVAPGFLLPSDIPVLLGGGRCLQKGIVDATRLAQENGDTLDSYCYDAFRDEVRVEVTTRDNAARAAATAATTFDAGSCSLPTDFSTDGPDPADPGEGDDGDEPGDTPPPAPQRTVLDCGLKFPVVFTPADNRFHFVGLEAILADVDPRLTR</sequence>
<dbReference type="RefSeq" id="WP_091177471.1">
    <property type="nucleotide sequence ID" value="NZ_FOFA01000001.1"/>
</dbReference>
<feature type="transmembrane region" description="Helical" evidence="2">
    <location>
        <begin position="21"/>
        <end position="45"/>
    </location>
</feature>
<evidence type="ECO:0000313" key="4">
    <source>
        <dbReference type="Proteomes" id="UP000198504"/>
    </source>
</evidence>
<name>A0A1H9A3X8_9ACTN</name>
<protein>
    <recommendedName>
        <fullName evidence="5">Flp pilus-assembly TadE/G-like</fullName>
    </recommendedName>
</protein>
<dbReference type="OrthoDB" id="9885054at2"/>
<feature type="compositionally biased region" description="Acidic residues" evidence="1">
    <location>
        <begin position="167"/>
        <end position="178"/>
    </location>
</feature>
<keyword evidence="2" id="KW-0812">Transmembrane</keyword>
<keyword evidence="2" id="KW-0472">Membrane</keyword>
<accession>A0A1H9A3X8</accession>
<evidence type="ECO:0000313" key="3">
    <source>
        <dbReference type="EMBL" id="SEP70698.1"/>
    </source>
</evidence>
<keyword evidence="2" id="KW-1133">Transmembrane helix</keyword>
<proteinExistence type="predicted"/>
<reference evidence="4" key="1">
    <citation type="submission" date="2016-10" db="EMBL/GenBank/DDBJ databases">
        <authorList>
            <person name="Varghese N."/>
            <person name="Submissions S."/>
        </authorList>
    </citation>
    <scope>NUCLEOTIDE SEQUENCE [LARGE SCALE GENOMIC DNA]</scope>
    <source>
        <strain evidence="4">CGMCC 4.6856</strain>
    </source>
</reference>
<dbReference type="AlphaFoldDB" id="A0A1H9A3X8"/>
<keyword evidence="4" id="KW-1185">Reference proteome</keyword>
<dbReference type="Proteomes" id="UP000198504">
    <property type="component" value="Unassembled WGS sequence"/>
</dbReference>
<evidence type="ECO:0000256" key="1">
    <source>
        <dbReference type="SAM" id="MobiDB-lite"/>
    </source>
</evidence>
<evidence type="ECO:0008006" key="5">
    <source>
        <dbReference type="Google" id="ProtNLM"/>
    </source>
</evidence>
<feature type="region of interest" description="Disordered" evidence="1">
    <location>
        <begin position="152"/>
        <end position="188"/>
    </location>
</feature>
<evidence type="ECO:0000256" key="2">
    <source>
        <dbReference type="SAM" id="Phobius"/>
    </source>
</evidence>
<gene>
    <name evidence="3" type="ORF">SAMN05421756_101446</name>
</gene>